<reference evidence="2 3" key="1">
    <citation type="submission" date="2022-12" db="EMBL/GenBank/DDBJ databases">
        <authorList>
            <person name="Muema E."/>
        </authorList>
    </citation>
    <scope>NUCLEOTIDE SEQUENCE [LARGE SCALE GENOMIC DNA]</scope>
    <source>
        <strain evidence="3">1326</strain>
    </source>
</reference>
<name>A0ABU8KUE9_9HYPH</name>
<evidence type="ECO:0000256" key="1">
    <source>
        <dbReference type="SAM" id="MobiDB-lite"/>
    </source>
</evidence>
<evidence type="ECO:0000313" key="3">
    <source>
        <dbReference type="Proteomes" id="UP001387293"/>
    </source>
</evidence>
<dbReference type="Proteomes" id="UP001387293">
    <property type="component" value="Unassembled WGS sequence"/>
</dbReference>
<feature type="compositionally biased region" description="Polar residues" evidence="1">
    <location>
        <begin position="66"/>
        <end position="83"/>
    </location>
</feature>
<keyword evidence="3" id="KW-1185">Reference proteome</keyword>
<sequence>MKIDVKHIQKRGVAGWRYRRKIPKELRAAAGKLEILIPLGSTEQEALKVYPKVHAQAEQQLRLWSRPQSPTSTNGTPLAQGQR</sequence>
<organism evidence="2 3">
    <name type="scientific">Mesorhizobium salmacidum</name>
    <dbReference type="NCBI Taxonomy" id="3015171"/>
    <lineage>
        <taxon>Bacteria</taxon>
        <taxon>Pseudomonadati</taxon>
        <taxon>Pseudomonadota</taxon>
        <taxon>Alphaproteobacteria</taxon>
        <taxon>Hyphomicrobiales</taxon>
        <taxon>Phyllobacteriaceae</taxon>
        <taxon>Mesorhizobium</taxon>
    </lineage>
</organism>
<proteinExistence type="predicted"/>
<dbReference type="EMBL" id="JAPYKS010000007">
    <property type="protein sequence ID" value="MEI9409348.1"/>
    <property type="molecule type" value="Genomic_DNA"/>
</dbReference>
<feature type="region of interest" description="Disordered" evidence="1">
    <location>
        <begin position="61"/>
        <end position="83"/>
    </location>
</feature>
<evidence type="ECO:0000313" key="2">
    <source>
        <dbReference type="EMBL" id="MEI9409348.1"/>
    </source>
</evidence>
<protein>
    <submittedName>
        <fullName evidence="2">Uncharacterized protein</fullName>
    </submittedName>
</protein>
<comment type="caution">
    <text evidence="2">The sequence shown here is derived from an EMBL/GenBank/DDBJ whole genome shotgun (WGS) entry which is preliminary data.</text>
</comment>
<dbReference type="RefSeq" id="WP_337106313.1">
    <property type="nucleotide sequence ID" value="NZ_JAPYKS010000007.1"/>
</dbReference>
<accession>A0ABU8KUE9</accession>
<gene>
    <name evidence="2" type="ORF">O7A60_11285</name>
</gene>